<dbReference type="Proteomes" id="UP000193404">
    <property type="component" value="Chromosome"/>
</dbReference>
<dbReference type="InterPro" id="IPR016188">
    <property type="entry name" value="PurM-like_N"/>
</dbReference>
<dbReference type="STRING" id="282676.B6F84_01690"/>
<dbReference type="SUPFAM" id="SSF56042">
    <property type="entry name" value="PurM C-terminal domain-like"/>
    <property type="match status" value="1"/>
</dbReference>
<dbReference type="Gene3D" id="3.90.650.10">
    <property type="entry name" value="PurM-like C-terminal domain"/>
    <property type="match status" value="1"/>
</dbReference>
<dbReference type="GO" id="GO:0051604">
    <property type="term" value="P:protein maturation"/>
    <property type="evidence" value="ECO:0007669"/>
    <property type="project" value="TreeGrafter"/>
</dbReference>
<dbReference type="CDD" id="cd06061">
    <property type="entry name" value="PurM-like1"/>
    <property type="match status" value="1"/>
</dbReference>
<accession>A0A1W6JXC7</accession>
<keyword evidence="5" id="KW-1185">Reference proteome</keyword>
<feature type="domain" description="PurM-like N-terminal" evidence="2">
    <location>
        <begin position="34"/>
        <end position="136"/>
    </location>
</feature>
<feature type="domain" description="PurM-like C-terminal" evidence="3">
    <location>
        <begin position="156"/>
        <end position="306"/>
    </location>
</feature>
<gene>
    <name evidence="4" type="ORF">B6F84_01690</name>
</gene>
<dbReference type="PIRSF" id="PIRSF005644">
    <property type="entry name" value="Hdrgns_mtr_HypE"/>
    <property type="match status" value="1"/>
</dbReference>
<organism evidence="4 5">
    <name type="scientific">Acidianus manzaensis</name>
    <dbReference type="NCBI Taxonomy" id="282676"/>
    <lineage>
        <taxon>Archaea</taxon>
        <taxon>Thermoproteota</taxon>
        <taxon>Thermoprotei</taxon>
        <taxon>Sulfolobales</taxon>
        <taxon>Sulfolobaceae</taxon>
        <taxon>Acidianus</taxon>
    </lineage>
</organism>
<reference evidence="4 5" key="1">
    <citation type="submission" date="2017-03" db="EMBL/GenBank/DDBJ databases">
        <title>Sulfur activation and transportation mechanism of thermophilic Archaea Acidianus manzaensis YN-25.</title>
        <authorList>
            <person name="Ma Y."/>
            <person name="Yang Y."/>
            <person name="Xia J."/>
        </authorList>
    </citation>
    <scope>NUCLEOTIDE SEQUENCE [LARGE SCALE GENOMIC DNA]</scope>
    <source>
        <strain evidence="4 5">YN-25</strain>
    </source>
</reference>
<name>A0A1W6JXC7_9CREN</name>
<dbReference type="InterPro" id="IPR036676">
    <property type="entry name" value="PurM-like_C_sf"/>
</dbReference>
<dbReference type="SUPFAM" id="SSF55326">
    <property type="entry name" value="PurM N-terminal domain-like"/>
    <property type="match status" value="1"/>
</dbReference>
<dbReference type="PANTHER" id="PTHR30303">
    <property type="entry name" value="HYDROGENASE ISOENZYMES FORMATION PROTEIN HYPE"/>
    <property type="match status" value="1"/>
</dbReference>
<evidence type="ECO:0000259" key="2">
    <source>
        <dbReference type="Pfam" id="PF00586"/>
    </source>
</evidence>
<evidence type="ECO:0000313" key="5">
    <source>
        <dbReference type="Proteomes" id="UP000193404"/>
    </source>
</evidence>
<sequence length="341" mass="37865">MLGKIGKKTFDEIIYPHLGKIHSEVIIPPMNGVDTGAIQIDQNRVMVVKTDPVFIVPQFGFEKASWFAVHILASDVMTSGIPPKYAMIDLNLPPEMTDEEFSQMWIGIDKALKEIDVMVTAGHTGRYEGISYPMLGGFSMIGIGDLNKLGSPKKVKEGDLVIVTKGPAIEATGLLTNLYPEYFKQKLSSEVFQEAYNTYWKMSCWKDGLIASNIGIHMMHDATEGGLWNALVEVAEASRKRLVIFEDKLFINKAVKEVTSLVNIDPFISISEGTMIIITDNPTVKDELNKAGIEAEIIGKVEKESSEGEAILKTSTGEKRIEKPSEDPFWRAFFDLQKKAS</sequence>
<protein>
    <submittedName>
        <fullName evidence="4">AIR synthase</fullName>
    </submittedName>
</protein>
<dbReference type="EMBL" id="CP020477">
    <property type="protein sequence ID" value="ARM74864.1"/>
    <property type="molecule type" value="Genomic_DNA"/>
</dbReference>
<dbReference type="Gene3D" id="3.30.1330.10">
    <property type="entry name" value="PurM-like, N-terminal domain"/>
    <property type="match status" value="1"/>
</dbReference>
<dbReference type="OrthoDB" id="31494at2157"/>
<dbReference type="KEGG" id="aman:B6F84_01690"/>
<evidence type="ECO:0000313" key="4">
    <source>
        <dbReference type="EMBL" id="ARM74864.1"/>
    </source>
</evidence>
<proteinExistence type="inferred from homology"/>
<dbReference type="Pfam" id="PF02769">
    <property type="entry name" value="AIRS_C"/>
    <property type="match status" value="1"/>
</dbReference>
<dbReference type="InterPro" id="IPR011854">
    <property type="entry name" value="HypE"/>
</dbReference>
<dbReference type="PANTHER" id="PTHR30303:SF4">
    <property type="entry name" value="HYDROGENASE EXPRESSION_FORMATION PROTEIN HYPE"/>
    <property type="match status" value="1"/>
</dbReference>
<dbReference type="Pfam" id="PF00586">
    <property type="entry name" value="AIRS"/>
    <property type="match status" value="1"/>
</dbReference>
<dbReference type="InterPro" id="IPR010918">
    <property type="entry name" value="PurM-like_C_dom"/>
</dbReference>
<dbReference type="AlphaFoldDB" id="A0A1W6JXC7"/>
<dbReference type="InterPro" id="IPR036921">
    <property type="entry name" value="PurM-like_N_sf"/>
</dbReference>
<evidence type="ECO:0000259" key="3">
    <source>
        <dbReference type="Pfam" id="PF02769"/>
    </source>
</evidence>
<evidence type="ECO:0000256" key="1">
    <source>
        <dbReference type="ARBA" id="ARBA00006243"/>
    </source>
</evidence>
<dbReference type="RefSeq" id="WP_148690615.1">
    <property type="nucleotide sequence ID" value="NZ_CP020477.1"/>
</dbReference>
<dbReference type="GeneID" id="41589591"/>
<comment type="similarity">
    <text evidence="1">Belongs to the HypE family.</text>
</comment>